<dbReference type="InterPro" id="IPR052336">
    <property type="entry name" value="MlaD_Phospholipid_Transporter"/>
</dbReference>
<keyword evidence="1" id="KW-0812">Transmembrane</keyword>
<dbReference type="Pfam" id="PF02470">
    <property type="entry name" value="MlaD"/>
    <property type="match status" value="1"/>
</dbReference>
<dbReference type="InterPro" id="IPR024516">
    <property type="entry name" value="Mce_C"/>
</dbReference>
<evidence type="ECO:0000313" key="4">
    <source>
        <dbReference type="EMBL" id="MBW0138309.1"/>
    </source>
</evidence>
<proteinExistence type="predicted"/>
<organism evidence="4 5">
    <name type="scientific">Pseudonocardia abyssalis</name>
    <dbReference type="NCBI Taxonomy" id="2792008"/>
    <lineage>
        <taxon>Bacteria</taxon>
        <taxon>Bacillati</taxon>
        <taxon>Actinomycetota</taxon>
        <taxon>Actinomycetes</taxon>
        <taxon>Pseudonocardiales</taxon>
        <taxon>Pseudonocardiaceae</taxon>
        <taxon>Pseudonocardia</taxon>
    </lineage>
</organism>
<reference evidence="4 5" key="1">
    <citation type="submission" date="2020-11" db="EMBL/GenBank/DDBJ databases">
        <title>Pseudonocardia abyssalis sp. nov. and Pseudonocardia oceani sp. nov., description and phylogenomic analysis of two novel actinomycetes isolated from the deep Southern Ocean.</title>
        <authorList>
            <person name="Parra J."/>
        </authorList>
    </citation>
    <scope>NUCLEOTIDE SEQUENCE [LARGE SCALE GENOMIC DNA]</scope>
    <source>
        <strain evidence="4 5">KRD-168</strain>
    </source>
</reference>
<feature type="domain" description="Mammalian cell entry C-terminal" evidence="3">
    <location>
        <begin position="116"/>
        <end position="319"/>
    </location>
</feature>
<dbReference type="NCBIfam" id="TIGR00996">
    <property type="entry name" value="Mtu_fam_mce"/>
    <property type="match status" value="1"/>
</dbReference>
<dbReference type="Proteomes" id="UP000694287">
    <property type="component" value="Unassembled WGS sequence"/>
</dbReference>
<dbReference type="PANTHER" id="PTHR33371">
    <property type="entry name" value="INTERMEMBRANE PHOSPHOLIPID TRANSPORT SYSTEM BINDING PROTEIN MLAD-RELATED"/>
    <property type="match status" value="1"/>
</dbReference>
<keyword evidence="5" id="KW-1185">Reference proteome</keyword>
<evidence type="ECO:0000256" key="1">
    <source>
        <dbReference type="SAM" id="Phobius"/>
    </source>
</evidence>
<dbReference type="PANTHER" id="PTHR33371:SF18">
    <property type="entry name" value="MCE-FAMILY PROTEIN MCE3C"/>
    <property type="match status" value="1"/>
</dbReference>
<dbReference type="RefSeq" id="WP_218601249.1">
    <property type="nucleotide sequence ID" value="NZ_JADQDJ010000015.1"/>
</dbReference>
<protein>
    <submittedName>
        <fullName evidence="4">MCE family protein</fullName>
    </submittedName>
</protein>
<evidence type="ECO:0000259" key="3">
    <source>
        <dbReference type="Pfam" id="PF11887"/>
    </source>
</evidence>
<evidence type="ECO:0000313" key="5">
    <source>
        <dbReference type="Proteomes" id="UP000694287"/>
    </source>
</evidence>
<dbReference type="InterPro" id="IPR003399">
    <property type="entry name" value="Mce/MlaD"/>
</dbReference>
<feature type="transmembrane region" description="Helical" evidence="1">
    <location>
        <begin position="12"/>
        <end position="30"/>
    </location>
</feature>
<sequence>MRFLLEGNRIPTAVIGLTVIVAFILGAFFVDELPVIGSGPSYHAEFSEAAGLRDDDEVRVAGVSVGRVESIELAGDRVRVGFTADEAWVGDASSASIEIKDLLGQKYLAVEPAGSAALEPGATIPLERTRSPYDVTQALEGLSDTVGELDTAQLAEGMRVVADTFADSPEEVRGALDGLSRLSRTISSRDAEIASLLDGANTVSGVLADRDETFARLLSDGELLLAELSRRQEAIDSFLAGARRMSAQFTGLVEDNREQIGPALAELERITAILQRNRDNLALGIERLAPVIRVGANIIGNGRWFEAYFCNIAPPSVGPINSEGCTL</sequence>
<keyword evidence="1" id="KW-0472">Membrane</keyword>
<dbReference type="EMBL" id="JADQDK010000001">
    <property type="protein sequence ID" value="MBW0138309.1"/>
    <property type="molecule type" value="Genomic_DNA"/>
</dbReference>
<evidence type="ECO:0000259" key="2">
    <source>
        <dbReference type="Pfam" id="PF02470"/>
    </source>
</evidence>
<comment type="caution">
    <text evidence="4">The sequence shown here is derived from an EMBL/GenBank/DDBJ whole genome shotgun (WGS) entry which is preliminary data.</text>
</comment>
<name>A0ABS6V1A4_9PSEU</name>
<feature type="domain" description="Mce/MlaD" evidence="2">
    <location>
        <begin position="39"/>
        <end position="112"/>
    </location>
</feature>
<dbReference type="InterPro" id="IPR005693">
    <property type="entry name" value="Mce"/>
</dbReference>
<keyword evidence="1" id="KW-1133">Transmembrane helix</keyword>
<accession>A0ABS6V1A4</accession>
<dbReference type="Pfam" id="PF11887">
    <property type="entry name" value="Mce4_CUP1"/>
    <property type="match status" value="1"/>
</dbReference>
<gene>
    <name evidence="4" type="ORF">I4I81_29180</name>
</gene>